<evidence type="ECO:0008006" key="3">
    <source>
        <dbReference type="Google" id="ProtNLM"/>
    </source>
</evidence>
<proteinExistence type="predicted"/>
<reference evidence="1 2" key="1">
    <citation type="submission" date="2019-02" db="EMBL/GenBank/DDBJ databases">
        <title>Deep-cultivation of Planctomycetes and their phenomic and genomic characterization uncovers novel biology.</title>
        <authorList>
            <person name="Wiegand S."/>
            <person name="Jogler M."/>
            <person name="Boedeker C."/>
            <person name="Pinto D."/>
            <person name="Vollmers J."/>
            <person name="Rivas-Marin E."/>
            <person name="Kohn T."/>
            <person name="Peeters S.H."/>
            <person name="Heuer A."/>
            <person name="Rast P."/>
            <person name="Oberbeckmann S."/>
            <person name="Bunk B."/>
            <person name="Jeske O."/>
            <person name="Meyerdierks A."/>
            <person name="Storesund J.E."/>
            <person name="Kallscheuer N."/>
            <person name="Luecker S."/>
            <person name="Lage O.M."/>
            <person name="Pohl T."/>
            <person name="Merkel B.J."/>
            <person name="Hornburger P."/>
            <person name="Mueller R.-W."/>
            <person name="Bruemmer F."/>
            <person name="Labrenz M."/>
            <person name="Spormann A.M."/>
            <person name="Op den Camp H."/>
            <person name="Overmann J."/>
            <person name="Amann R."/>
            <person name="Jetten M.S.M."/>
            <person name="Mascher T."/>
            <person name="Medema M.H."/>
            <person name="Devos D.P."/>
            <person name="Kaster A.-K."/>
            <person name="Ovreas L."/>
            <person name="Rohde M."/>
            <person name="Galperin M.Y."/>
            <person name="Jogler C."/>
        </authorList>
    </citation>
    <scope>NUCLEOTIDE SEQUENCE [LARGE SCALE GENOMIC DNA]</scope>
    <source>
        <strain evidence="1 2">V22</strain>
    </source>
</reference>
<evidence type="ECO:0000313" key="2">
    <source>
        <dbReference type="Proteomes" id="UP000319976"/>
    </source>
</evidence>
<dbReference type="EMBL" id="CP036316">
    <property type="protein sequence ID" value="QDT65939.1"/>
    <property type="molecule type" value="Genomic_DNA"/>
</dbReference>
<dbReference type="OrthoDB" id="288855at2"/>
<sequence length="59" mass="6421">MQEVTLDLSIGESLRIGDMVVTILDIDDRGEVVLEVDSGNEACAETYCAEFDELASLAR</sequence>
<accession>A0A517TC43</accession>
<protein>
    <recommendedName>
        <fullName evidence="3">Carbon storage regulator</fullName>
    </recommendedName>
</protein>
<dbReference type="KEGG" id="chya:V22_32020"/>
<dbReference type="AlphaFoldDB" id="A0A517TC43"/>
<keyword evidence="2" id="KW-1185">Reference proteome</keyword>
<gene>
    <name evidence="1" type="ORF">V22_32020</name>
</gene>
<evidence type="ECO:0000313" key="1">
    <source>
        <dbReference type="EMBL" id="QDT65939.1"/>
    </source>
</evidence>
<organism evidence="1 2">
    <name type="scientific">Calycomorphotria hydatis</name>
    <dbReference type="NCBI Taxonomy" id="2528027"/>
    <lineage>
        <taxon>Bacteria</taxon>
        <taxon>Pseudomonadati</taxon>
        <taxon>Planctomycetota</taxon>
        <taxon>Planctomycetia</taxon>
        <taxon>Planctomycetales</taxon>
        <taxon>Planctomycetaceae</taxon>
        <taxon>Calycomorphotria</taxon>
    </lineage>
</organism>
<dbReference type="Proteomes" id="UP000319976">
    <property type="component" value="Chromosome"/>
</dbReference>
<dbReference type="RefSeq" id="WP_145264635.1">
    <property type="nucleotide sequence ID" value="NZ_CP036316.1"/>
</dbReference>
<name>A0A517TC43_9PLAN</name>